<protein>
    <submittedName>
        <fullName evidence="1">Uncharacterized protein</fullName>
    </submittedName>
</protein>
<dbReference type="EMBL" id="MVHW01000002">
    <property type="protein sequence ID" value="ORB08787.1"/>
    <property type="molecule type" value="Genomic_DNA"/>
</dbReference>
<proteinExistence type="predicted"/>
<sequence length="106" mass="11566">MGVLAWVVAVRAATRPVETVEPLRALQPRQLLADDVDDRHRNIEQASRQAGDAVEALFRGCPSKPTRRTAAMRCVSFGAYAASGIRRPSKIAPVRASQNHHGTPVR</sequence>
<dbReference type="Proteomes" id="UP000192760">
    <property type="component" value="Unassembled WGS sequence"/>
</dbReference>
<evidence type="ECO:0000313" key="1">
    <source>
        <dbReference type="EMBL" id="ORB08787.1"/>
    </source>
</evidence>
<dbReference type="AlphaFoldDB" id="A0A1X0G451"/>
<gene>
    <name evidence="1" type="ORF">BST30_02305</name>
</gene>
<name>A0A1X0G451_MYCNT</name>
<comment type="caution">
    <text evidence="1">The sequence shown here is derived from an EMBL/GenBank/DDBJ whole genome shotgun (WGS) entry which is preliminary data.</text>
</comment>
<organism evidence="1 2">
    <name type="scientific">Mycobacterium mantenii</name>
    <dbReference type="NCBI Taxonomy" id="560555"/>
    <lineage>
        <taxon>Bacteria</taxon>
        <taxon>Bacillati</taxon>
        <taxon>Actinomycetota</taxon>
        <taxon>Actinomycetes</taxon>
        <taxon>Mycobacteriales</taxon>
        <taxon>Mycobacteriaceae</taxon>
        <taxon>Mycobacterium</taxon>
        <taxon>Mycobacterium avium complex (MAC)</taxon>
    </lineage>
</organism>
<reference evidence="1 2" key="1">
    <citation type="submission" date="2017-02" db="EMBL/GenBank/DDBJ databases">
        <title>The new phylogeny of genus Mycobacterium.</title>
        <authorList>
            <person name="Tortoli E."/>
            <person name="Trovato A."/>
            <person name="Cirillo D.M."/>
        </authorList>
    </citation>
    <scope>NUCLEOTIDE SEQUENCE [LARGE SCALE GENOMIC DNA]</scope>
    <source>
        <strain evidence="1 2">DSM 45255</strain>
    </source>
</reference>
<accession>A0A1X0G451</accession>
<evidence type="ECO:0000313" key="2">
    <source>
        <dbReference type="Proteomes" id="UP000192760"/>
    </source>
</evidence>